<dbReference type="InterPro" id="IPR051448">
    <property type="entry name" value="CdaR-like_regulators"/>
</dbReference>
<evidence type="ECO:0000259" key="3">
    <source>
        <dbReference type="Pfam" id="PF14361"/>
    </source>
</evidence>
<protein>
    <recommendedName>
        <fullName evidence="6">PucR family transcriptional regulator</fullName>
    </recommendedName>
</protein>
<dbReference type="RefSeq" id="WP_354700043.1">
    <property type="nucleotide sequence ID" value="NZ_CP114014.1"/>
</dbReference>
<dbReference type="InterPro" id="IPR042070">
    <property type="entry name" value="PucR_C-HTH_sf"/>
</dbReference>
<dbReference type="Pfam" id="PF17853">
    <property type="entry name" value="GGDEF_2"/>
    <property type="match status" value="1"/>
</dbReference>
<feature type="domain" description="RsbT co-antagonist protein RsbRD N-terminal" evidence="3">
    <location>
        <begin position="23"/>
        <end position="162"/>
    </location>
</feature>
<evidence type="ECO:0000259" key="4">
    <source>
        <dbReference type="Pfam" id="PF17853"/>
    </source>
</evidence>
<evidence type="ECO:0000259" key="2">
    <source>
        <dbReference type="Pfam" id="PF13556"/>
    </source>
</evidence>
<name>A0AAU7AQ41_9ACTN</name>
<comment type="similarity">
    <text evidence="1">Belongs to the CdaR family.</text>
</comment>
<dbReference type="InterPro" id="IPR025751">
    <property type="entry name" value="RsbRD_N_dom"/>
</dbReference>
<feature type="domain" description="CdaR GGDEF-like" evidence="4">
    <location>
        <begin position="175"/>
        <end position="299"/>
    </location>
</feature>
<accession>A0AAU7AQ41</accession>
<dbReference type="Pfam" id="PF13556">
    <property type="entry name" value="HTH_30"/>
    <property type="match status" value="1"/>
</dbReference>
<dbReference type="AlphaFoldDB" id="A0AAU7AQ41"/>
<dbReference type="EMBL" id="CP114014">
    <property type="protein sequence ID" value="XAY03486.1"/>
    <property type="molecule type" value="Genomic_DNA"/>
</dbReference>
<reference evidence="5" key="1">
    <citation type="submission" date="2022-12" db="EMBL/GenBank/DDBJ databases">
        <title>Paraconexibacter alkalitolerans sp. nov. and Baekduia alba sp. nov., isolated from soil and emended description of the genera Paraconexibacter (Chun et al., 2020) and Baekduia (An et al., 2020).</title>
        <authorList>
            <person name="Vieira S."/>
            <person name="Huber K.J."/>
            <person name="Geppert A."/>
            <person name="Wolf J."/>
            <person name="Neumann-Schaal M."/>
            <person name="Muesken M."/>
            <person name="Overmann J."/>
        </authorList>
    </citation>
    <scope>NUCLEOTIDE SEQUENCE</scope>
    <source>
        <strain evidence="5">AEG42_29</strain>
    </source>
</reference>
<gene>
    <name evidence="5" type="ORF">DSM112329_00304</name>
</gene>
<dbReference type="InterPro" id="IPR041522">
    <property type="entry name" value="CdaR_GGDEF"/>
</dbReference>
<organism evidence="5">
    <name type="scientific">Paraconexibacter sp. AEG42_29</name>
    <dbReference type="NCBI Taxonomy" id="2997339"/>
    <lineage>
        <taxon>Bacteria</taxon>
        <taxon>Bacillati</taxon>
        <taxon>Actinomycetota</taxon>
        <taxon>Thermoleophilia</taxon>
        <taxon>Solirubrobacterales</taxon>
        <taxon>Paraconexibacteraceae</taxon>
        <taxon>Paraconexibacter</taxon>
    </lineage>
</organism>
<dbReference type="Pfam" id="PF14361">
    <property type="entry name" value="RsbRD_N"/>
    <property type="match status" value="1"/>
</dbReference>
<dbReference type="PANTHER" id="PTHR33744:SF7">
    <property type="entry name" value="PUCR FAMILY TRANSCRIPTIONAL REGULATOR"/>
    <property type="match status" value="1"/>
</dbReference>
<dbReference type="PANTHER" id="PTHR33744">
    <property type="entry name" value="CARBOHYDRATE DIACID REGULATOR"/>
    <property type="match status" value="1"/>
</dbReference>
<evidence type="ECO:0008006" key="6">
    <source>
        <dbReference type="Google" id="ProtNLM"/>
    </source>
</evidence>
<proteinExistence type="inferred from homology"/>
<dbReference type="KEGG" id="parq:DSM112329_00304"/>
<evidence type="ECO:0000313" key="5">
    <source>
        <dbReference type="EMBL" id="XAY03486.1"/>
    </source>
</evidence>
<dbReference type="InterPro" id="IPR025736">
    <property type="entry name" value="PucR_C-HTH_dom"/>
</dbReference>
<evidence type="ECO:0000256" key="1">
    <source>
        <dbReference type="ARBA" id="ARBA00006754"/>
    </source>
</evidence>
<sequence>MTASTVTQGVAELAARMRTDHEQIARSAVALYKTEIVDYAAATSEFLEDEVLAVTLRGFGDVLDNLAADVVEPSVEQIAGMEAMLMRRPHQGVALASMQQAFQVFSGYSYGLLPSYIDDEDPVQLRAALRAGEVIFRYTHEVIQVVTQTYLDELQDVRGDREIVSRNLLDAVLAGRATSPSAIRDARLVGIDLGEQTVVLVARAPTDGDEGRPRTLRTAAKTLRQHFLSRVGPVLVGVREKKVVCLCPVKGADDVRRVVDAAHAAAAELDALGMCIGVAGWRQRAGDVPSAYAEACEAADQAIRLGVHDRAMLFDDVLLDRVLRTSDVAERIVTTALDPLRAYDAERKADLVATLQAYVDTNFGVAATARAMTVHNNTVLYRLERIRLLTGRDPRSPRDIVFLALALRLQGA</sequence>
<dbReference type="Gene3D" id="1.10.10.2840">
    <property type="entry name" value="PucR C-terminal helix-turn-helix domain"/>
    <property type="match status" value="1"/>
</dbReference>
<feature type="domain" description="PucR C-terminal helix-turn-helix" evidence="2">
    <location>
        <begin position="351"/>
        <end position="409"/>
    </location>
</feature>